<evidence type="ECO:0000256" key="3">
    <source>
        <dbReference type="ARBA" id="ARBA00022679"/>
    </source>
</evidence>
<evidence type="ECO:0000256" key="9">
    <source>
        <dbReference type="HAMAP-Rule" id="MF_00206"/>
    </source>
</evidence>
<accession>A0A1T0CD09</accession>
<dbReference type="InterPro" id="IPR013785">
    <property type="entry name" value="Aldolase_TIM"/>
</dbReference>
<dbReference type="PANTHER" id="PTHR10949">
    <property type="entry name" value="LIPOYL SYNTHASE"/>
    <property type="match status" value="1"/>
</dbReference>
<gene>
    <name evidence="9" type="primary">lipA</name>
    <name evidence="12" type="ORF">B0682_07395</name>
</gene>
<feature type="domain" description="Radical SAM core" evidence="11">
    <location>
        <begin position="95"/>
        <end position="312"/>
    </location>
</feature>
<evidence type="ECO:0000256" key="4">
    <source>
        <dbReference type="ARBA" id="ARBA00022691"/>
    </source>
</evidence>
<feature type="binding site" evidence="9">
    <location>
        <position position="94"/>
    </location>
    <ligand>
        <name>[4Fe-4S] cluster</name>
        <dbReference type="ChEBI" id="CHEBI:49883"/>
        <label>1</label>
    </ligand>
</feature>
<comment type="function">
    <text evidence="9">Catalyzes the radical-mediated insertion of two sulfur atoms into the C-6 and C-8 positions of the octanoyl moiety bound to the lipoyl domains of lipoate-dependent enzymes, thereby converting the octanoylated domains into lipoylated derivatives.</text>
</comment>
<dbReference type="Proteomes" id="UP000191094">
    <property type="component" value="Unassembled WGS sequence"/>
</dbReference>
<evidence type="ECO:0000256" key="5">
    <source>
        <dbReference type="ARBA" id="ARBA00022723"/>
    </source>
</evidence>
<dbReference type="NCBIfam" id="NF004019">
    <property type="entry name" value="PRK05481.1"/>
    <property type="match status" value="1"/>
</dbReference>
<dbReference type="GO" id="GO:0046872">
    <property type="term" value="F:metal ion binding"/>
    <property type="evidence" value="ECO:0007669"/>
    <property type="project" value="UniProtKB-KW"/>
</dbReference>
<dbReference type="SFLD" id="SFLDG01058">
    <property type="entry name" value="lipoyl_synthase_like"/>
    <property type="match status" value="1"/>
</dbReference>
<dbReference type="SFLD" id="SFLDF00271">
    <property type="entry name" value="lipoyl_synthase"/>
    <property type="match status" value="1"/>
</dbReference>
<feature type="compositionally biased region" description="Low complexity" evidence="10">
    <location>
        <begin position="10"/>
        <end position="22"/>
    </location>
</feature>
<name>A0A1T0CD09_9GAMM</name>
<comment type="cofactor">
    <cofactor evidence="9">
        <name>[4Fe-4S] cluster</name>
        <dbReference type="ChEBI" id="CHEBI:49883"/>
    </cofactor>
    <text evidence="9">Binds 2 [4Fe-4S] clusters per subunit. One cluster is coordinated with 3 cysteines and an exchangeable S-adenosyl-L-methionine.</text>
</comment>
<feature type="binding site" evidence="9">
    <location>
        <position position="116"/>
    </location>
    <ligand>
        <name>[4Fe-4S] cluster</name>
        <dbReference type="ChEBI" id="CHEBI:49883"/>
        <label>2</label>
        <note>4Fe-4S-S-AdoMet</note>
    </ligand>
</feature>
<dbReference type="AlphaFoldDB" id="A0A1T0CD09"/>
<dbReference type="Pfam" id="PF04055">
    <property type="entry name" value="Radical_SAM"/>
    <property type="match status" value="1"/>
</dbReference>
<evidence type="ECO:0000256" key="1">
    <source>
        <dbReference type="ARBA" id="ARBA00022485"/>
    </source>
</evidence>
<dbReference type="GO" id="GO:0009249">
    <property type="term" value="P:protein lipoylation"/>
    <property type="evidence" value="ECO:0007669"/>
    <property type="project" value="UniProtKB-UniRule"/>
</dbReference>
<sequence length="361" mass="40862">MNTSTTSAVQTHTPQSSQTSQPKKAVQGEKLRGYDKVARIPIKIIPTETAPKKPDWIRVKLAKPGEVEELKKTMRSKKLYTVCEEAACPNLPECWSDGTATFMIMGDICTRRCPFCDVAHGRPYQLDKNEPRNTAETIMDMGLKYAVITSVDRDDLLDGGAGHFAEVIRETRALSPNCLIEILVPDFRGRMDVALQTLDKDAPDVFNHNIETISRLYKALRPGSDYQHSLELLKQYKQRRPDIPTKCGFMVGLGETEEEVYALLDDLKAHDVDIITIGQYLQPSKQHAPIDRYVHPDEFERYMAYGKKIGFFSIWAGPMIRSSYFADRQYYGEDCPKPVRSQNVVAAEQRAKAEQVRHAAC</sequence>
<feature type="binding site" evidence="9">
    <location>
        <position position="109"/>
    </location>
    <ligand>
        <name>[4Fe-4S] cluster</name>
        <dbReference type="ChEBI" id="CHEBI:49883"/>
        <label>2</label>
        <note>4Fe-4S-S-AdoMet</note>
    </ligand>
</feature>
<dbReference type="NCBIfam" id="TIGR00510">
    <property type="entry name" value="lipA"/>
    <property type="match status" value="1"/>
</dbReference>
<dbReference type="EMBL" id="MUYT01000009">
    <property type="protein sequence ID" value="OOS20214.1"/>
    <property type="molecule type" value="Genomic_DNA"/>
</dbReference>
<dbReference type="PIRSF" id="PIRSF005963">
    <property type="entry name" value="Lipoyl_synth"/>
    <property type="match status" value="1"/>
</dbReference>
<feature type="region of interest" description="Disordered" evidence="10">
    <location>
        <begin position="1"/>
        <end position="30"/>
    </location>
</feature>
<dbReference type="SFLD" id="SFLDS00029">
    <property type="entry name" value="Radical_SAM"/>
    <property type="match status" value="1"/>
</dbReference>
<dbReference type="CDD" id="cd01335">
    <property type="entry name" value="Radical_SAM"/>
    <property type="match status" value="1"/>
</dbReference>
<keyword evidence="13" id="KW-1185">Reference proteome</keyword>
<comment type="catalytic activity">
    <reaction evidence="8 9">
        <text>[[Fe-S] cluster scaffold protein carrying a second [4Fe-4S](2+) cluster] + N(6)-octanoyl-L-lysyl-[protein] + 2 oxidized [2Fe-2S]-[ferredoxin] + 2 S-adenosyl-L-methionine + 4 H(+) = [[Fe-S] cluster scaffold protein] + N(6)-[(R)-dihydrolipoyl]-L-lysyl-[protein] + 4 Fe(3+) + 2 hydrogen sulfide + 2 5'-deoxyadenosine + 2 L-methionine + 2 reduced [2Fe-2S]-[ferredoxin]</text>
        <dbReference type="Rhea" id="RHEA:16585"/>
        <dbReference type="Rhea" id="RHEA-COMP:9928"/>
        <dbReference type="Rhea" id="RHEA-COMP:10000"/>
        <dbReference type="Rhea" id="RHEA-COMP:10001"/>
        <dbReference type="Rhea" id="RHEA-COMP:10475"/>
        <dbReference type="Rhea" id="RHEA-COMP:14568"/>
        <dbReference type="Rhea" id="RHEA-COMP:14569"/>
        <dbReference type="ChEBI" id="CHEBI:15378"/>
        <dbReference type="ChEBI" id="CHEBI:17319"/>
        <dbReference type="ChEBI" id="CHEBI:29034"/>
        <dbReference type="ChEBI" id="CHEBI:29919"/>
        <dbReference type="ChEBI" id="CHEBI:33722"/>
        <dbReference type="ChEBI" id="CHEBI:33737"/>
        <dbReference type="ChEBI" id="CHEBI:33738"/>
        <dbReference type="ChEBI" id="CHEBI:57844"/>
        <dbReference type="ChEBI" id="CHEBI:59789"/>
        <dbReference type="ChEBI" id="CHEBI:78809"/>
        <dbReference type="ChEBI" id="CHEBI:83100"/>
        <dbReference type="EC" id="2.8.1.8"/>
    </reaction>
</comment>
<dbReference type="EC" id="2.8.1.8" evidence="9"/>
<evidence type="ECO:0000256" key="10">
    <source>
        <dbReference type="SAM" id="MobiDB-lite"/>
    </source>
</evidence>
<dbReference type="NCBIfam" id="NF009544">
    <property type="entry name" value="PRK12928.1"/>
    <property type="match status" value="1"/>
</dbReference>
<evidence type="ECO:0000256" key="8">
    <source>
        <dbReference type="ARBA" id="ARBA00047326"/>
    </source>
</evidence>
<keyword evidence="6 9" id="KW-0408">Iron</keyword>
<dbReference type="STRING" id="90241.B0682_07395"/>
<feature type="binding site" evidence="9">
    <location>
        <position position="113"/>
    </location>
    <ligand>
        <name>[4Fe-4S] cluster</name>
        <dbReference type="ChEBI" id="CHEBI:49883"/>
        <label>2</label>
        <note>4Fe-4S-S-AdoMet</note>
    </ligand>
</feature>
<keyword evidence="4 9" id="KW-0949">S-adenosyl-L-methionine</keyword>
<dbReference type="InterPro" id="IPR003698">
    <property type="entry name" value="Lipoyl_synth"/>
</dbReference>
<dbReference type="RefSeq" id="WP_078307860.1">
    <property type="nucleotide sequence ID" value="NZ_CP147511.1"/>
</dbReference>
<feature type="binding site" evidence="9">
    <location>
        <position position="83"/>
    </location>
    <ligand>
        <name>[4Fe-4S] cluster</name>
        <dbReference type="ChEBI" id="CHEBI:49883"/>
        <label>1</label>
    </ligand>
</feature>
<dbReference type="GO" id="GO:0016992">
    <property type="term" value="F:lipoate synthase activity"/>
    <property type="evidence" value="ECO:0007669"/>
    <property type="project" value="UniProtKB-UniRule"/>
</dbReference>
<evidence type="ECO:0000313" key="12">
    <source>
        <dbReference type="EMBL" id="OOS20214.1"/>
    </source>
</evidence>
<protein>
    <recommendedName>
        <fullName evidence="9">Lipoyl synthase</fullName>
        <ecNumber evidence="9">2.8.1.8</ecNumber>
    </recommendedName>
    <alternativeName>
        <fullName evidence="9">Lip-syn</fullName>
        <shortName evidence="9">LS</shortName>
    </alternativeName>
    <alternativeName>
        <fullName evidence="9">Lipoate synthase</fullName>
    </alternativeName>
    <alternativeName>
        <fullName evidence="9">Lipoic acid synthase</fullName>
    </alternativeName>
    <alternativeName>
        <fullName evidence="9">Sulfur insertion protein LipA</fullName>
    </alternativeName>
</protein>
<dbReference type="SUPFAM" id="SSF102114">
    <property type="entry name" value="Radical SAM enzymes"/>
    <property type="match status" value="1"/>
</dbReference>
<dbReference type="GO" id="GO:0051539">
    <property type="term" value="F:4 iron, 4 sulfur cluster binding"/>
    <property type="evidence" value="ECO:0007669"/>
    <property type="project" value="UniProtKB-UniRule"/>
</dbReference>
<keyword evidence="7 9" id="KW-0411">Iron-sulfur</keyword>
<organism evidence="12 13">
    <name type="scientific">Lwoffella lincolnii</name>
    <dbReference type="NCBI Taxonomy" id="90241"/>
    <lineage>
        <taxon>Bacteria</taxon>
        <taxon>Pseudomonadati</taxon>
        <taxon>Pseudomonadota</taxon>
        <taxon>Gammaproteobacteria</taxon>
        <taxon>Moraxellales</taxon>
        <taxon>Moraxellaceae</taxon>
        <taxon>Lwoffella</taxon>
    </lineage>
</organism>
<keyword evidence="3 9" id="KW-0808">Transferase</keyword>
<evidence type="ECO:0000256" key="6">
    <source>
        <dbReference type="ARBA" id="ARBA00023004"/>
    </source>
</evidence>
<feature type="binding site" evidence="9">
    <location>
        <position position="88"/>
    </location>
    <ligand>
        <name>[4Fe-4S] cluster</name>
        <dbReference type="ChEBI" id="CHEBI:49883"/>
        <label>1</label>
    </ligand>
</feature>
<dbReference type="FunFam" id="3.20.20.70:FF:000040">
    <property type="entry name" value="Lipoyl synthase"/>
    <property type="match status" value="1"/>
</dbReference>
<dbReference type="PROSITE" id="PS51918">
    <property type="entry name" value="RADICAL_SAM"/>
    <property type="match status" value="1"/>
</dbReference>
<reference evidence="12 13" key="1">
    <citation type="submission" date="2017-02" db="EMBL/GenBank/DDBJ databases">
        <title>Draft genome sequence of Moraxella lincolnii CCUG 9405T type strain.</title>
        <authorList>
            <person name="Salva-Serra F."/>
            <person name="Engstrom-Jakobsson H."/>
            <person name="Thorell K."/>
            <person name="Jaen-Luchoro D."/>
            <person name="Gonzales-Siles L."/>
            <person name="Karlsson R."/>
            <person name="Yazdan S."/>
            <person name="Boulund F."/>
            <person name="Johnning A."/>
            <person name="Engstrand L."/>
            <person name="Kristiansson E."/>
            <person name="Moore E."/>
        </authorList>
    </citation>
    <scope>NUCLEOTIDE SEQUENCE [LARGE SCALE GENOMIC DNA]</scope>
    <source>
        <strain evidence="12 13">CCUG 9405</strain>
    </source>
</reference>
<feature type="binding site" evidence="9">
    <location>
        <position position="323"/>
    </location>
    <ligand>
        <name>[4Fe-4S] cluster</name>
        <dbReference type="ChEBI" id="CHEBI:49883"/>
        <label>1</label>
    </ligand>
</feature>
<evidence type="ECO:0000313" key="13">
    <source>
        <dbReference type="Proteomes" id="UP000191094"/>
    </source>
</evidence>
<comment type="pathway">
    <text evidence="9">Protein modification; protein lipoylation via endogenous pathway; protein N(6)-(lipoyl)lysine from octanoyl-[acyl-carrier-protein]: step 2/2.</text>
</comment>
<keyword evidence="5 9" id="KW-0479">Metal-binding</keyword>
<dbReference type="PANTHER" id="PTHR10949:SF0">
    <property type="entry name" value="LIPOYL SYNTHASE, MITOCHONDRIAL"/>
    <property type="match status" value="1"/>
</dbReference>
<keyword evidence="2 9" id="KW-0963">Cytoplasm</keyword>
<dbReference type="InterPro" id="IPR058240">
    <property type="entry name" value="rSAM_sf"/>
</dbReference>
<evidence type="ECO:0000256" key="2">
    <source>
        <dbReference type="ARBA" id="ARBA00022490"/>
    </source>
</evidence>
<dbReference type="GO" id="GO:0005737">
    <property type="term" value="C:cytoplasm"/>
    <property type="evidence" value="ECO:0007669"/>
    <property type="project" value="UniProtKB-SubCell"/>
</dbReference>
<dbReference type="OrthoDB" id="9787898at2"/>
<comment type="caution">
    <text evidence="12">The sequence shown here is derived from an EMBL/GenBank/DDBJ whole genome shotgun (WGS) entry which is preliminary data.</text>
</comment>
<dbReference type="SMART" id="SM00729">
    <property type="entry name" value="Elp3"/>
    <property type="match status" value="1"/>
</dbReference>
<proteinExistence type="inferred from homology"/>
<dbReference type="HAMAP" id="MF_00206">
    <property type="entry name" value="Lipoyl_synth"/>
    <property type="match status" value="1"/>
</dbReference>
<comment type="similarity">
    <text evidence="9">Belongs to the radical SAM superfamily. Lipoyl synthase family.</text>
</comment>
<evidence type="ECO:0000256" key="7">
    <source>
        <dbReference type="ARBA" id="ARBA00023014"/>
    </source>
</evidence>
<dbReference type="InterPro" id="IPR006638">
    <property type="entry name" value="Elp3/MiaA/NifB-like_rSAM"/>
</dbReference>
<dbReference type="InterPro" id="IPR007197">
    <property type="entry name" value="rSAM"/>
</dbReference>
<comment type="subcellular location">
    <subcellularLocation>
        <location evidence="9">Cytoplasm</location>
    </subcellularLocation>
</comment>
<dbReference type="UniPathway" id="UPA00538">
    <property type="reaction ID" value="UER00593"/>
</dbReference>
<evidence type="ECO:0000259" key="11">
    <source>
        <dbReference type="PROSITE" id="PS51918"/>
    </source>
</evidence>
<dbReference type="Gene3D" id="3.20.20.70">
    <property type="entry name" value="Aldolase class I"/>
    <property type="match status" value="1"/>
</dbReference>
<keyword evidence="1 9" id="KW-0004">4Fe-4S</keyword>